<accession>A0ABX0HSS5</accession>
<name>A0ABX0HSS5_9BURK</name>
<dbReference type="RefSeq" id="WP_155983607.1">
    <property type="nucleotide sequence ID" value="NZ_JAAOCD010000002.1"/>
</dbReference>
<evidence type="ECO:0000313" key="2">
    <source>
        <dbReference type="Proteomes" id="UP000802098"/>
    </source>
</evidence>
<keyword evidence="2" id="KW-1185">Reference proteome</keyword>
<sequence>MKLFAALELATLVLDSDPHQDVLANELSGERVVKRRSSVVKVRRVLHS</sequence>
<reference evidence="1 2" key="1">
    <citation type="submission" date="2020-03" db="EMBL/GenBank/DDBJ databases">
        <title>Rubrivivax benzoatilyticus JA2 (sequenced after 10 years sub-culturing).</title>
        <authorList>
            <person name="Gupta D."/>
            <person name="Chintalapati S."/>
            <person name="Chintalapati V.R."/>
        </authorList>
    </citation>
    <scope>NUCLEOTIDE SEQUENCE [LARGE SCALE GENOMIC DNA]</scope>
    <source>
        <strain evidence="1 2">JA2-Mal</strain>
    </source>
</reference>
<dbReference type="Proteomes" id="UP000802098">
    <property type="component" value="Unassembled WGS sequence"/>
</dbReference>
<evidence type="ECO:0000313" key="1">
    <source>
        <dbReference type="EMBL" id="NHK98106.1"/>
    </source>
</evidence>
<protein>
    <submittedName>
        <fullName evidence="1">Uncharacterized protein</fullName>
    </submittedName>
</protein>
<gene>
    <name evidence="1" type="ORF">G7087_06925</name>
</gene>
<proteinExistence type="predicted"/>
<comment type="caution">
    <text evidence="1">The sequence shown here is derived from an EMBL/GenBank/DDBJ whole genome shotgun (WGS) entry which is preliminary data.</text>
</comment>
<organism evidence="1 2">
    <name type="scientific">Rubrivivax benzoatilyticus</name>
    <dbReference type="NCBI Taxonomy" id="316997"/>
    <lineage>
        <taxon>Bacteria</taxon>
        <taxon>Pseudomonadati</taxon>
        <taxon>Pseudomonadota</taxon>
        <taxon>Betaproteobacteria</taxon>
        <taxon>Burkholderiales</taxon>
        <taxon>Sphaerotilaceae</taxon>
        <taxon>Rubrivivax</taxon>
    </lineage>
</organism>
<dbReference type="EMBL" id="JAAOCD010000002">
    <property type="protein sequence ID" value="NHK98106.1"/>
    <property type="molecule type" value="Genomic_DNA"/>
</dbReference>